<protein>
    <submittedName>
        <fullName evidence="1">Uncharacterized protein</fullName>
    </submittedName>
</protein>
<organism evidence="1 2">
    <name type="scientific">Pseudoalteromonas holothuriae</name>
    <dbReference type="NCBI Taxonomy" id="2963714"/>
    <lineage>
        <taxon>Bacteria</taxon>
        <taxon>Pseudomonadati</taxon>
        <taxon>Pseudomonadota</taxon>
        <taxon>Gammaproteobacteria</taxon>
        <taxon>Alteromonadales</taxon>
        <taxon>Pseudoalteromonadaceae</taxon>
        <taxon>Pseudoalteromonas</taxon>
    </lineage>
</organism>
<keyword evidence="2" id="KW-1185">Reference proteome</keyword>
<comment type="caution">
    <text evidence="1">The sequence shown here is derived from an EMBL/GenBank/DDBJ whole genome shotgun (WGS) entry which is preliminary data.</text>
</comment>
<gene>
    <name evidence="1" type="ORF">PSECIP111854_02033</name>
</gene>
<reference evidence="1" key="1">
    <citation type="submission" date="2022-07" db="EMBL/GenBank/DDBJ databases">
        <authorList>
            <person name="Criscuolo A."/>
        </authorList>
    </citation>
    <scope>NUCLEOTIDE SEQUENCE</scope>
    <source>
        <strain evidence="1">CIP111854</strain>
    </source>
</reference>
<dbReference type="RefSeq" id="WP_261626328.1">
    <property type="nucleotide sequence ID" value="NZ_CAMAPC010000006.1"/>
</dbReference>
<sequence>MSLTNFGAIDFKQLPTPQLIEPLSFERITSAILDDLNTLTLLFQSAELTINAKPIDSILTEMVQRSQAVTTLLKKYQRV</sequence>
<dbReference type="Proteomes" id="UP001152467">
    <property type="component" value="Unassembled WGS sequence"/>
</dbReference>
<evidence type="ECO:0000313" key="2">
    <source>
        <dbReference type="Proteomes" id="UP001152467"/>
    </source>
</evidence>
<dbReference type="AlphaFoldDB" id="A0A9W4VZ95"/>
<dbReference type="EMBL" id="CAMAPC010000006">
    <property type="protein sequence ID" value="CAH9057609.1"/>
    <property type="molecule type" value="Genomic_DNA"/>
</dbReference>
<evidence type="ECO:0000313" key="1">
    <source>
        <dbReference type="EMBL" id="CAH9057609.1"/>
    </source>
</evidence>
<proteinExistence type="predicted"/>
<accession>A0A9W4VZ95</accession>
<name>A0A9W4VZ95_9GAMM</name>